<evidence type="ECO:0000313" key="2">
    <source>
        <dbReference type="Proteomes" id="UP001148932"/>
    </source>
</evidence>
<comment type="caution">
    <text evidence="1">The sequence shown here is derived from an EMBL/GenBank/DDBJ whole genome shotgun (WGS) entry which is preliminary data.</text>
</comment>
<reference evidence="1" key="1">
    <citation type="submission" date="2022-10" db="EMBL/GenBank/DDBJ databases">
        <title>Description of microaerobic benzene degrading bacteria.</title>
        <authorList>
            <person name="Bedics A."/>
            <person name="Tancsics A."/>
            <person name="Banerjee S."/>
        </authorList>
    </citation>
    <scope>NUCLEOTIDE SEQUENCE</scope>
    <source>
        <strain evidence="1">D2M1</strain>
    </source>
</reference>
<sequence>MQKHILAARSENLSNDQERDLRIAVSDSFKVPVTAVCVVGSAKLGFRLFRKAPNVKKDTPERAQFSAFDDYSDVDVAVISQGTFLSHWRKVYEFFSDGGYTSRGNWVGNPESNDFSYFLTHGWVRPDYLPGTGDYDQRQAWQARVNEINKKKIVSVPVKVGLYFDDKFLMGYHANGIRKIKEKNDRAQT</sequence>
<keyword evidence="2" id="KW-1185">Reference proteome</keyword>
<dbReference type="Proteomes" id="UP001148932">
    <property type="component" value="Unassembled WGS sequence"/>
</dbReference>
<protein>
    <submittedName>
        <fullName evidence="1">Uncharacterized protein</fullName>
    </submittedName>
</protein>
<gene>
    <name evidence="1" type="ORF">OIN59_21035</name>
</gene>
<evidence type="ECO:0000313" key="1">
    <source>
        <dbReference type="EMBL" id="MDD2179933.1"/>
    </source>
</evidence>
<proteinExistence type="predicted"/>
<dbReference type="EMBL" id="JAPCKI010000017">
    <property type="protein sequence ID" value="MDD2179933.1"/>
    <property type="molecule type" value="Genomic_DNA"/>
</dbReference>
<name>A0ABT5S469_9BURK</name>
<accession>A0ABT5S469</accession>
<organism evidence="1 2">
    <name type="scientific">Acidovorax benzenivorans</name>
    <dbReference type="NCBI Taxonomy" id="2987520"/>
    <lineage>
        <taxon>Bacteria</taxon>
        <taxon>Pseudomonadati</taxon>
        <taxon>Pseudomonadota</taxon>
        <taxon>Betaproteobacteria</taxon>
        <taxon>Burkholderiales</taxon>
        <taxon>Comamonadaceae</taxon>
        <taxon>Acidovorax</taxon>
    </lineage>
</organism>
<dbReference type="RefSeq" id="WP_274113529.1">
    <property type="nucleotide sequence ID" value="NZ_JAPCKI010000017.1"/>
</dbReference>